<accession>A0A1H3MS30</accession>
<dbReference type="Proteomes" id="UP000595064">
    <property type="component" value="Plasmid unnamed"/>
</dbReference>
<evidence type="ECO:0000313" key="2">
    <source>
        <dbReference type="EMBL" id="QPS84908.1"/>
    </source>
</evidence>
<dbReference type="RefSeq" id="WP_143044538.1">
    <property type="nucleotide sequence ID" value="NZ_CP065749.1"/>
</dbReference>
<keyword evidence="2" id="KW-0614">Plasmid</keyword>
<feature type="region of interest" description="Disordered" evidence="1">
    <location>
        <begin position="122"/>
        <end position="152"/>
    </location>
</feature>
<evidence type="ECO:0000313" key="4">
    <source>
        <dbReference type="Proteomes" id="UP000183417"/>
    </source>
</evidence>
<proteinExistence type="predicted"/>
<dbReference type="EMBL" id="CP065749">
    <property type="protein sequence ID" value="QPS84908.1"/>
    <property type="molecule type" value="Genomic_DNA"/>
</dbReference>
<evidence type="ECO:0000313" key="3">
    <source>
        <dbReference type="EMBL" id="SDY79446.1"/>
    </source>
</evidence>
<evidence type="ECO:0000256" key="1">
    <source>
        <dbReference type="SAM" id="MobiDB-lite"/>
    </source>
</evidence>
<dbReference type="Proteomes" id="UP000183417">
    <property type="component" value="Unassembled WGS sequence"/>
</dbReference>
<name>A0A1H3MS30_9BURK</name>
<keyword evidence="5" id="KW-1185">Reference proteome</keyword>
<evidence type="ECO:0000313" key="5">
    <source>
        <dbReference type="Proteomes" id="UP000595064"/>
    </source>
</evidence>
<reference evidence="3 4" key="1">
    <citation type="submission" date="2016-10" db="EMBL/GenBank/DDBJ databases">
        <authorList>
            <person name="de Groot N.N."/>
        </authorList>
    </citation>
    <scope>NUCLEOTIDE SEQUENCE [LARGE SCALE GENOMIC DNA]</scope>
    <source>
        <strain evidence="3 4">LMG 24775</strain>
    </source>
</reference>
<dbReference type="EMBL" id="FNPE01000008">
    <property type="protein sequence ID" value="SDY79446.1"/>
    <property type="molecule type" value="Genomic_DNA"/>
</dbReference>
<gene>
    <name evidence="2" type="ORF">I6G47_32690</name>
    <name evidence="3" type="ORF">SAMN05421547_10819</name>
</gene>
<dbReference type="GeneID" id="94688994"/>
<dbReference type="AlphaFoldDB" id="A0A1H3MS30"/>
<dbReference type="KEGG" id="dla:I6G47_32690"/>
<reference evidence="2 5" key="2">
    <citation type="submission" date="2020-12" db="EMBL/GenBank/DDBJ databases">
        <title>FDA dAtabase for Regulatory Grade micrObial Sequences (FDA-ARGOS): Supporting development and validation of Infectious Disease Dx tests.</title>
        <authorList>
            <person name="Sproer C."/>
            <person name="Gronow S."/>
            <person name="Severitt S."/>
            <person name="Schroder I."/>
            <person name="Tallon L."/>
            <person name="Sadzewicz L."/>
            <person name="Zhao X."/>
            <person name="Boylan J."/>
            <person name="Ott S."/>
            <person name="Bowen H."/>
            <person name="Vavikolanu K."/>
            <person name="Mehta A."/>
            <person name="Aluvathingal J."/>
            <person name="Nadendla S."/>
            <person name="Lowell S."/>
            <person name="Myers T."/>
            <person name="Yan Y."/>
            <person name="Sichtig H."/>
        </authorList>
    </citation>
    <scope>NUCLEOTIDE SEQUENCE [LARGE SCALE GENOMIC DNA]</scope>
    <source>
        <strain evidence="2 5">FDAARGOS_890</strain>
        <plasmid evidence="2 5">unnamed</plasmid>
    </source>
</reference>
<protein>
    <submittedName>
        <fullName evidence="3">Uncharacterized protein</fullName>
    </submittedName>
</protein>
<geneLocation type="plasmid" evidence="2 5">
    <name>unnamed</name>
</geneLocation>
<organism evidence="3 4">
    <name type="scientific">Delftia lacustris</name>
    <dbReference type="NCBI Taxonomy" id="558537"/>
    <lineage>
        <taxon>Bacteria</taxon>
        <taxon>Pseudomonadati</taxon>
        <taxon>Pseudomonadota</taxon>
        <taxon>Betaproteobacteria</taxon>
        <taxon>Burkholderiales</taxon>
        <taxon>Comamonadaceae</taxon>
        <taxon>Delftia</taxon>
    </lineage>
</organism>
<sequence>METLAPTNFPYLITRACTALPHTSAFHAMPDGFLRIVLRIVQKIDLKSPYTGIFASRATIADESGKSIDSVHRAVKWLEGNGFIERERRAFFGNRGSTSPITPTRSFLLALNLVDQEGKPIASAQDRTGHPLRTKQAEPPKSPSSPAESTKAGRSAFVKVGNALLPKELAWLCEKGVSAFGVLALMRAAKDAQQRLSDIMLTARKYVEELPAREIFAYLRKLIGSGRDFGYSARKSEEIEKTTKISEFLANKLEAMEGRHYIGRKNNRAFCVEGGVLYEVQPNGTRLVHIISEAFVEAIHDGRIVPKRDTE</sequence>